<accession>A0A1I7YWM8</accession>
<proteinExistence type="predicted"/>
<keyword evidence="1" id="KW-1185">Reference proteome</keyword>
<evidence type="ECO:0000313" key="1">
    <source>
        <dbReference type="Proteomes" id="UP000095287"/>
    </source>
</evidence>
<evidence type="ECO:0000313" key="2">
    <source>
        <dbReference type="WBParaSite" id="L893_g206.t1"/>
    </source>
</evidence>
<name>A0A1I7YWM8_9BILA</name>
<dbReference type="Proteomes" id="UP000095287">
    <property type="component" value="Unplaced"/>
</dbReference>
<protein>
    <submittedName>
        <fullName evidence="2">ATP synthase subunit alpha, mitochondrial</fullName>
    </submittedName>
</protein>
<reference evidence="2" key="1">
    <citation type="submission" date="2016-11" db="UniProtKB">
        <authorList>
            <consortium name="WormBaseParasite"/>
        </authorList>
    </citation>
    <scope>IDENTIFICATION</scope>
</reference>
<dbReference type="AlphaFoldDB" id="A0A1I7YWM8"/>
<organism evidence="1 2">
    <name type="scientific">Steinernema glaseri</name>
    <dbReference type="NCBI Taxonomy" id="37863"/>
    <lineage>
        <taxon>Eukaryota</taxon>
        <taxon>Metazoa</taxon>
        <taxon>Ecdysozoa</taxon>
        <taxon>Nematoda</taxon>
        <taxon>Chromadorea</taxon>
        <taxon>Rhabditida</taxon>
        <taxon>Tylenchina</taxon>
        <taxon>Panagrolaimomorpha</taxon>
        <taxon>Strongyloidoidea</taxon>
        <taxon>Steinernematidae</taxon>
        <taxon>Steinernema</taxon>
    </lineage>
</organism>
<sequence>MSSLFEIVAKKISTENLAIDAKMVPRTILVNIRIRSFHKLYSKLPAFPDECFVFAKDWSINLQRTFERAERVVDPVDVFTHYMEHRNLEWMKSAWGRLDKEQQARICSSDDEVKQALSEYLKTGVPPPDYRLFALYQEARVKNFHLSVFLWKMGTVEFQKHILLGEFCRTLQFGHSDQWASNCEQLAGLVALQGFDITLGKMDWRSRTELKQIIRLMPSVFLELPENCRIPAIEDLAAASIDARVPMC</sequence>
<dbReference type="WBParaSite" id="L893_g206.t1">
    <property type="protein sequence ID" value="L893_g206.t1"/>
    <property type="gene ID" value="L893_g206"/>
</dbReference>